<dbReference type="OrthoDB" id="7032972at2"/>
<dbReference type="RefSeq" id="WP_099137477.1">
    <property type="nucleotide sequence ID" value="NZ_CAWNNJ010000134.1"/>
</dbReference>
<sequence>MENIGPNPFAPGMTSSMFIPDQLIAGQLQLVTDSVTMAQFGLLKRGSVLGMNKSGEYVLSVKTATDGSEKPAAILVDAVDTTVSSQTAGVYLMGEFNAHRIIFDKSWTLAELKTALRPFSIFLKDSTPGF</sequence>
<proteinExistence type="predicted"/>
<dbReference type="Gene3D" id="2.40.300.10">
    <property type="entry name" value="Head decoration protein D"/>
    <property type="match status" value="1"/>
</dbReference>
<reference evidence="2 5" key="2">
    <citation type="submission" date="2021-03" db="EMBL/GenBank/DDBJ databases">
        <title>Complete Genome Sequence Data of Xenorhabdus budapestensis strain C72, a Candidate Biological Control Agent, from China.</title>
        <authorList>
            <person name="LI B."/>
            <person name="WANG S."/>
            <person name="QIU D."/>
        </authorList>
    </citation>
    <scope>NUCLEOTIDE SEQUENCE [LARGE SCALE GENOMIC DNA]</scope>
    <source>
        <strain evidence="2 5">C-7-2</strain>
    </source>
</reference>
<accession>A0A2D0IKU6</accession>
<dbReference type="Proteomes" id="UP000665047">
    <property type="component" value="Chromosome"/>
</dbReference>
<evidence type="ECO:0000313" key="3">
    <source>
        <dbReference type="EMBL" id="QTL41013.1"/>
    </source>
</evidence>
<evidence type="ECO:0000313" key="5">
    <source>
        <dbReference type="Proteomes" id="UP000665047"/>
    </source>
</evidence>
<name>A0A2D0IKU6_XENBU</name>
<dbReference type="InterPro" id="IPR004195">
    <property type="entry name" value="Head_decoration_D"/>
</dbReference>
<evidence type="ECO:0000313" key="2">
    <source>
        <dbReference type="EMBL" id="QTL38797.1"/>
    </source>
</evidence>
<organism evidence="1 4">
    <name type="scientific">Xenorhabdus budapestensis</name>
    <dbReference type="NCBI Taxonomy" id="290110"/>
    <lineage>
        <taxon>Bacteria</taxon>
        <taxon>Pseudomonadati</taxon>
        <taxon>Pseudomonadota</taxon>
        <taxon>Gammaproteobacteria</taxon>
        <taxon>Enterobacterales</taxon>
        <taxon>Morganellaceae</taxon>
        <taxon>Xenorhabdus</taxon>
    </lineage>
</organism>
<gene>
    <name evidence="3" type="ORF">HGO23_06665</name>
    <name evidence="2" type="ORF">HGO23_13030</name>
    <name evidence="1" type="ORF">Xbud_03762</name>
</gene>
<evidence type="ECO:0000313" key="4">
    <source>
        <dbReference type="Proteomes" id="UP000225833"/>
    </source>
</evidence>
<reference evidence="1 4" key="1">
    <citation type="journal article" date="2017" name="Nat. Microbiol.">
        <title>Natural product diversity associated with the nematode symbionts Photorhabdus and Xenorhabdus.</title>
        <authorList>
            <person name="Tobias N.J."/>
            <person name="Wolff H."/>
            <person name="Djahanschiri B."/>
            <person name="Grundmann F."/>
            <person name="Kronenwerth M."/>
            <person name="Shi Y.M."/>
            <person name="Simonyi S."/>
            <person name="Grun P."/>
            <person name="Shapiro-Ilan D."/>
            <person name="Pidot S.J."/>
            <person name="Stinear T.P."/>
            <person name="Ebersberger I."/>
            <person name="Bode H.B."/>
        </authorList>
    </citation>
    <scope>NUCLEOTIDE SEQUENCE [LARGE SCALE GENOMIC DNA]</scope>
    <source>
        <strain evidence="1 4">DSM 16342</strain>
    </source>
</reference>
<dbReference type="EMBL" id="CP072455">
    <property type="protein sequence ID" value="QTL41013.1"/>
    <property type="molecule type" value="Genomic_DNA"/>
</dbReference>
<protein>
    <submittedName>
        <fullName evidence="2">Head decoration protein</fullName>
    </submittedName>
</protein>
<dbReference type="EMBL" id="CP072455">
    <property type="protein sequence ID" value="QTL38797.1"/>
    <property type="molecule type" value="Genomic_DNA"/>
</dbReference>
<keyword evidence="5" id="KW-1185">Reference proteome</keyword>
<dbReference type="Proteomes" id="UP000225833">
    <property type="component" value="Unassembled WGS sequence"/>
</dbReference>
<dbReference type="EMBL" id="NIBS01000063">
    <property type="protein sequence ID" value="PHM22415.1"/>
    <property type="molecule type" value="Genomic_DNA"/>
</dbReference>
<evidence type="ECO:0000313" key="1">
    <source>
        <dbReference type="EMBL" id="PHM22415.1"/>
    </source>
</evidence>
<dbReference type="AlphaFoldDB" id="A0A2D0IKU6"/>
<dbReference type="Pfam" id="PF02924">
    <property type="entry name" value="HDPD"/>
    <property type="match status" value="1"/>
</dbReference>